<keyword evidence="1" id="KW-0723">Serine/threonine-protein kinase</keyword>
<keyword evidence="3" id="KW-0808">Transferase</keyword>
<keyword evidence="3" id="KW-0418">Kinase</keyword>
<dbReference type="SUPFAM" id="SSF55874">
    <property type="entry name" value="ATPase domain of HSP90 chaperone/DNA topoisomerase II/histidine kinase"/>
    <property type="match status" value="1"/>
</dbReference>
<dbReference type="EMBL" id="FPJG01000006">
    <property type="protein sequence ID" value="SFW92143.1"/>
    <property type="molecule type" value="Genomic_DNA"/>
</dbReference>
<dbReference type="OrthoDB" id="3478628at2"/>
<dbReference type="CDD" id="cd16936">
    <property type="entry name" value="HATPase_RsbW-like"/>
    <property type="match status" value="1"/>
</dbReference>
<dbReference type="AlphaFoldDB" id="A0A1K1T6Z8"/>
<feature type="domain" description="Histidine kinase/HSP90-like ATPase" evidence="2">
    <location>
        <begin position="26"/>
        <end position="129"/>
    </location>
</feature>
<evidence type="ECO:0000313" key="3">
    <source>
        <dbReference type="EMBL" id="SFW92143.1"/>
    </source>
</evidence>
<name>A0A1K1T6Z8_9PSEU</name>
<proteinExistence type="predicted"/>
<evidence type="ECO:0000256" key="1">
    <source>
        <dbReference type="ARBA" id="ARBA00022527"/>
    </source>
</evidence>
<dbReference type="InterPro" id="IPR003594">
    <property type="entry name" value="HATPase_dom"/>
</dbReference>
<gene>
    <name evidence="3" type="ORF">SAMN04489730_8422</name>
</gene>
<dbReference type="InterPro" id="IPR050267">
    <property type="entry name" value="Anti-sigma-factor_SerPK"/>
</dbReference>
<dbReference type="STRING" id="546364.SAMN04489730_8422"/>
<protein>
    <submittedName>
        <fullName evidence="3">Histidine kinase-like ATPase domain-containing protein</fullName>
    </submittedName>
</protein>
<dbReference type="Proteomes" id="UP000182740">
    <property type="component" value="Unassembled WGS sequence"/>
</dbReference>
<accession>A0A1K1T6Z8</accession>
<evidence type="ECO:0000259" key="2">
    <source>
        <dbReference type="Pfam" id="PF13581"/>
    </source>
</evidence>
<dbReference type="InterPro" id="IPR036890">
    <property type="entry name" value="HATPase_C_sf"/>
</dbReference>
<dbReference type="GO" id="GO:0004674">
    <property type="term" value="F:protein serine/threonine kinase activity"/>
    <property type="evidence" value="ECO:0007669"/>
    <property type="project" value="UniProtKB-KW"/>
</dbReference>
<organism evidence="3 4">
    <name type="scientific">Amycolatopsis australiensis</name>
    <dbReference type="NCBI Taxonomy" id="546364"/>
    <lineage>
        <taxon>Bacteria</taxon>
        <taxon>Bacillati</taxon>
        <taxon>Actinomycetota</taxon>
        <taxon>Actinomycetes</taxon>
        <taxon>Pseudonocardiales</taxon>
        <taxon>Pseudonocardiaceae</taxon>
        <taxon>Amycolatopsis</taxon>
    </lineage>
</organism>
<evidence type="ECO:0000313" key="4">
    <source>
        <dbReference type="Proteomes" id="UP000182740"/>
    </source>
</evidence>
<keyword evidence="4" id="KW-1185">Reference proteome</keyword>
<dbReference type="PANTHER" id="PTHR35526:SF3">
    <property type="entry name" value="ANTI-SIGMA-F FACTOR RSBW"/>
    <property type="match status" value="1"/>
</dbReference>
<dbReference type="Gene3D" id="3.30.565.10">
    <property type="entry name" value="Histidine kinase-like ATPase, C-terminal domain"/>
    <property type="match status" value="1"/>
</dbReference>
<dbReference type="Pfam" id="PF13581">
    <property type="entry name" value="HATPase_c_2"/>
    <property type="match status" value="1"/>
</dbReference>
<sequence>MRVSWNGADQAGWHVLDVAGTDRTGLSAARRWAEAKLGTLRETDLIDTLIVIGELLENAYVHGGGPLQLRLHHEHAPCRVTVAVADVGKGEPRKRVPDRGGGRGLMLVDQLCLDWGVSHHDDGKLVWARVECEED</sequence>
<reference evidence="4" key="1">
    <citation type="submission" date="2016-11" db="EMBL/GenBank/DDBJ databases">
        <authorList>
            <person name="Varghese N."/>
            <person name="Submissions S."/>
        </authorList>
    </citation>
    <scope>NUCLEOTIDE SEQUENCE [LARGE SCALE GENOMIC DNA]</scope>
    <source>
        <strain evidence="4">DSM 44671</strain>
    </source>
</reference>
<dbReference type="PANTHER" id="PTHR35526">
    <property type="entry name" value="ANTI-SIGMA-F FACTOR RSBW-RELATED"/>
    <property type="match status" value="1"/>
</dbReference>